<dbReference type="InParanoid" id="A0A3Q3FDQ7"/>
<dbReference type="RefSeq" id="XP_020508153.1">
    <property type="nucleotide sequence ID" value="XM_020652497.3"/>
</dbReference>
<dbReference type="STRING" id="56723.ENSLBEP00000017342"/>
<evidence type="ECO:0000256" key="1">
    <source>
        <dbReference type="SAM" id="SignalP"/>
    </source>
</evidence>
<reference evidence="2" key="1">
    <citation type="submission" date="2025-08" db="UniProtKB">
        <authorList>
            <consortium name="Ensembl"/>
        </authorList>
    </citation>
    <scope>IDENTIFICATION</scope>
</reference>
<accession>A0A3Q3FDQ7</accession>
<keyword evidence="3" id="KW-1185">Reference proteome</keyword>
<sequence>MHIVWALLLLTLESAPGCSCLPTNGNSIQNTVDSLIYIAQTTLVHIKELRTNLPVATHIEVRTPSIDGLTSISRDLGLLTIELQNLFTELLSQIQADVSSLEGLVRYFAQTMGCPIQARPRGTATVHLFPDSQISMTLMKVQCYLDTLLLHKDKLKVC</sequence>
<feature type="chain" id="PRO_5018576557" evidence="1">
    <location>
        <begin position="21"/>
        <end position="158"/>
    </location>
</feature>
<dbReference type="OrthoDB" id="9872512at2759"/>
<dbReference type="Proteomes" id="UP000261660">
    <property type="component" value="Unplaced"/>
</dbReference>
<dbReference type="AlphaFoldDB" id="A0A3Q3FDQ7"/>
<reference evidence="2" key="2">
    <citation type="submission" date="2025-09" db="UniProtKB">
        <authorList>
            <consortium name="Ensembl"/>
        </authorList>
    </citation>
    <scope>IDENTIFICATION</scope>
</reference>
<evidence type="ECO:0000313" key="2">
    <source>
        <dbReference type="Ensembl" id="ENSLBEP00000017342.1"/>
    </source>
</evidence>
<dbReference type="SUPFAM" id="SSF47266">
    <property type="entry name" value="4-helical cytokines"/>
    <property type="match status" value="1"/>
</dbReference>
<organism evidence="2 3">
    <name type="scientific">Labrus bergylta</name>
    <name type="common">ballan wrasse</name>
    <dbReference type="NCBI Taxonomy" id="56723"/>
    <lineage>
        <taxon>Eukaryota</taxon>
        <taxon>Metazoa</taxon>
        <taxon>Chordata</taxon>
        <taxon>Craniata</taxon>
        <taxon>Vertebrata</taxon>
        <taxon>Euteleostomi</taxon>
        <taxon>Actinopterygii</taxon>
        <taxon>Neopterygii</taxon>
        <taxon>Teleostei</taxon>
        <taxon>Neoteleostei</taxon>
        <taxon>Acanthomorphata</taxon>
        <taxon>Eupercaria</taxon>
        <taxon>Labriformes</taxon>
        <taxon>Labridae</taxon>
        <taxon>Labrus</taxon>
    </lineage>
</organism>
<name>A0A3Q3FDQ7_9LABR</name>
<dbReference type="GeneID" id="109997858"/>
<dbReference type="GeneTree" id="ENSGT01030000234865"/>
<feature type="signal peptide" evidence="1">
    <location>
        <begin position="1"/>
        <end position="20"/>
    </location>
</feature>
<dbReference type="CTD" id="564348"/>
<proteinExistence type="predicted"/>
<dbReference type="Ensembl" id="ENSLBET00000018311.1">
    <property type="protein sequence ID" value="ENSLBEP00000017342.1"/>
    <property type="gene ID" value="ENSLBEG00000013340.1"/>
</dbReference>
<dbReference type="InterPro" id="IPR009079">
    <property type="entry name" value="4_helix_cytokine-like_core"/>
</dbReference>
<protein>
    <submittedName>
        <fullName evidence="2">Leptin-B-like</fullName>
    </submittedName>
</protein>
<dbReference type="Gene3D" id="1.20.1250.10">
    <property type="match status" value="1"/>
</dbReference>
<evidence type="ECO:0000313" key="3">
    <source>
        <dbReference type="Proteomes" id="UP000261660"/>
    </source>
</evidence>
<keyword evidence="1" id="KW-0732">Signal</keyword>